<sequence length="42" mass="4896">PTLILSTSRRSPNSNMNWRPTRRTPIHNCRPISIHLIFSLNP</sequence>
<dbReference type="AlphaFoldDB" id="A0A484GMA6"/>
<evidence type="ECO:0000256" key="1">
    <source>
        <dbReference type="SAM" id="MobiDB-lite"/>
    </source>
</evidence>
<evidence type="ECO:0000313" key="3">
    <source>
        <dbReference type="Proteomes" id="UP000295264"/>
    </source>
</evidence>
<proteinExistence type="predicted"/>
<evidence type="ECO:0000313" key="2">
    <source>
        <dbReference type="EMBL" id="TEA36638.1"/>
    </source>
</evidence>
<name>A0A484GMA6_SOUCH</name>
<protein>
    <submittedName>
        <fullName evidence="2">Uncharacterized protein</fullName>
    </submittedName>
</protein>
<dbReference type="Proteomes" id="UP000295264">
    <property type="component" value="Unassembled WGS sequence"/>
</dbReference>
<gene>
    <name evidence="2" type="ORF">DBR06_SOUSAS310012</name>
</gene>
<feature type="non-terminal residue" evidence="2">
    <location>
        <position position="1"/>
    </location>
</feature>
<reference evidence="2 3" key="1">
    <citation type="journal article" date="2018" name="Genomics">
        <title>Molecular footprints of inshore aquatic adaptation in Indo-Pacific humpback dolphin (Sousa chinensis).</title>
        <authorList>
            <person name="Ming Y."/>
            <person name="Jian J."/>
            <person name="Yu F."/>
            <person name="Yu X."/>
            <person name="Wang J."/>
            <person name="Liu W."/>
        </authorList>
    </citation>
    <scope>NUCLEOTIDE SEQUENCE [LARGE SCALE GENOMIC DNA]</scope>
    <source>
        <strain evidence="2">MY-2018</strain>
        <tissue evidence="2">Skin</tissue>
    </source>
</reference>
<comment type="caution">
    <text evidence="2">The sequence shown here is derived from an EMBL/GenBank/DDBJ whole genome shotgun (WGS) entry which is preliminary data.</text>
</comment>
<feature type="region of interest" description="Disordered" evidence="1">
    <location>
        <begin position="1"/>
        <end position="22"/>
    </location>
</feature>
<organism evidence="2 3">
    <name type="scientific">Sousa chinensis</name>
    <name type="common">Indo-pacific humpbacked dolphin</name>
    <name type="synonym">Steno chinensis</name>
    <dbReference type="NCBI Taxonomy" id="103600"/>
    <lineage>
        <taxon>Eukaryota</taxon>
        <taxon>Metazoa</taxon>
        <taxon>Chordata</taxon>
        <taxon>Craniata</taxon>
        <taxon>Vertebrata</taxon>
        <taxon>Euteleostomi</taxon>
        <taxon>Mammalia</taxon>
        <taxon>Eutheria</taxon>
        <taxon>Laurasiatheria</taxon>
        <taxon>Artiodactyla</taxon>
        <taxon>Whippomorpha</taxon>
        <taxon>Cetacea</taxon>
        <taxon>Odontoceti</taxon>
        <taxon>Delphinidae</taxon>
        <taxon>Sousa</taxon>
    </lineage>
</organism>
<accession>A0A484GMA6</accession>
<keyword evidence="3" id="KW-1185">Reference proteome</keyword>
<feature type="compositionally biased region" description="Polar residues" evidence="1">
    <location>
        <begin position="1"/>
        <end position="18"/>
    </location>
</feature>
<dbReference type="EMBL" id="QWLN02005965">
    <property type="protein sequence ID" value="TEA36638.1"/>
    <property type="molecule type" value="Genomic_DNA"/>
</dbReference>